<keyword evidence="2" id="KW-1133">Transmembrane helix</keyword>
<dbReference type="PANTHER" id="PTHR13847:SF289">
    <property type="entry name" value="GLYCINE OXIDASE"/>
    <property type="match status" value="1"/>
</dbReference>
<evidence type="ECO:0000256" key="1">
    <source>
        <dbReference type="ARBA" id="ARBA00023002"/>
    </source>
</evidence>
<accession>A0A975DH67</accession>
<evidence type="ECO:0000313" key="5">
    <source>
        <dbReference type="Proteomes" id="UP000664904"/>
    </source>
</evidence>
<protein>
    <submittedName>
        <fullName evidence="4">FAD-binding oxidoreductase</fullName>
    </submittedName>
</protein>
<keyword evidence="2" id="KW-0472">Membrane</keyword>
<dbReference type="AlphaFoldDB" id="A0A975DH67"/>
<dbReference type="PANTHER" id="PTHR13847">
    <property type="entry name" value="SARCOSINE DEHYDROGENASE-RELATED"/>
    <property type="match status" value="1"/>
</dbReference>
<dbReference type="KEGG" id="pxi:J5O05_01210"/>
<name>A0A975DH67_9GAMM</name>
<dbReference type="GO" id="GO:0005737">
    <property type="term" value="C:cytoplasm"/>
    <property type="evidence" value="ECO:0007669"/>
    <property type="project" value="TreeGrafter"/>
</dbReference>
<dbReference type="InterPro" id="IPR006076">
    <property type="entry name" value="FAD-dep_OxRdtase"/>
</dbReference>
<gene>
    <name evidence="4" type="ORF">J5O05_01210</name>
</gene>
<evidence type="ECO:0000256" key="2">
    <source>
        <dbReference type="SAM" id="Phobius"/>
    </source>
</evidence>
<dbReference type="Gene3D" id="3.30.9.10">
    <property type="entry name" value="D-Amino Acid Oxidase, subunit A, domain 2"/>
    <property type="match status" value="1"/>
</dbReference>
<dbReference type="SUPFAM" id="SSF54373">
    <property type="entry name" value="FAD-linked reductases, C-terminal domain"/>
    <property type="match status" value="1"/>
</dbReference>
<keyword evidence="5" id="KW-1185">Reference proteome</keyword>
<dbReference type="Proteomes" id="UP000664904">
    <property type="component" value="Chromosome"/>
</dbReference>
<reference evidence="4" key="1">
    <citation type="submission" date="2021-03" db="EMBL/GenBank/DDBJ databases">
        <title>Complete Genome of Pseudoalteromonas xiamenensis STKMTI.2, a new potential marine bacterium producing anti-Vibrio compounds.</title>
        <authorList>
            <person name="Handayani D.P."/>
            <person name="Isnansetyo A."/>
            <person name="Istiqomah I."/>
            <person name="Jumina J."/>
        </authorList>
    </citation>
    <scope>NUCLEOTIDE SEQUENCE</scope>
    <source>
        <strain evidence="4">STKMTI.2</strain>
    </source>
</reference>
<dbReference type="RefSeq" id="WP_208843251.1">
    <property type="nucleotide sequence ID" value="NZ_CP072133.1"/>
</dbReference>
<proteinExistence type="predicted"/>
<dbReference type="SUPFAM" id="SSF51905">
    <property type="entry name" value="FAD/NAD(P)-binding domain"/>
    <property type="match status" value="1"/>
</dbReference>
<dbReference type="Pfam" id="PF01266">
    <property type="entry name" value="DAO"/>
    <property type="match status" value="1"/>
</dbReference>
<evidence type="ECO:0000259" key="3">
    <source>
        <dbReference type="Pfam" id="PF01266"/>
    </source>
</evidence>
<dbReference type="EMBL" id="CP072133">
    <property type="protein sequence ID" value="QTH71625.1"/>
    <property type="molecule type" value="Genomic_DNA"/>
</dbReference>
<feature type="domain" description="FAD dependent oxidoreductase" evidence="3">
    <location>
        <begin position="15"/>
        <end position="402"/>
    </location>
</feature>
<dbReference type="GO" id="GO:0016491">
    <property type="term" value="F:oxidoreductase activity"/>
    <property type="evidence" value="ECO:0007669"/>
    <property type="project" value="UniProtKB-KW"/>
</dbReference>
<evidence type="ECO:0000313" key="4">
    <source>
        <dbReference type="EMBL" id="QTH71625.1"/>
    </source>
</evidence>
<keyword evidence="1" id="KW-0560">Oxidoreductase</keyword>
<sequence length="420" mass="46612">MIKTNKIDEQKPKTVAIVGAGIIGLCIGLQLVKRGFQVTLYDPNGVANKCSFGNAGHFATEQVFPLANRSLLPKLPKMLLDPNGPLRIELRYLFKAMPWFTRFVLNMTQRKQQQLTSALRSLNEPSLAAYERLLDNSYDVFISSKGSLLTFENADFNEVESVKNHYASQGVNVQLLTQQDVLELEPNLSHNIKYALLFKEVAHSADPHALCLHLFDEIQSRGGRFIQERVEHISSTTEGEVIKLANNNNAIFDKVIIASGVWSKSLAKQLGFSVPIDAERGYHSMLNMENPITRPVASADRQFIITPMDNGLRLAGTVEFAGVDAKENHARATMLLTHANALIPATQSQQIESTWMGCRPSLPDSLPVIGVSPRNKNIIFAFGHQHLGLTQGAITSELVADLLQDIQPSITLTPYRIDRF</sequence>
<dbReference type="Gene3D" id="3.50.50.60">
    <property type="entry name" value="FAD/NAD(P)-binding domain"/>
    <property type="match status" value="2"/>
</dbReference>
<organism evidence="4 5">
    <name type="scientific">Pseudoalteromonas xiamenensis</name>
    <dbReference type="NCBI Taxonomy" id="882626"/>
    <lineage>
        <taxon>Bacteria</taxon>
        <taxon>Pseudomonadati</taxon>
        <taxon>Pseudomonadota</taxon>
        <taxon>Gammaproteobacteria</taxon>
        <taxon>Alteromonadales</taxon>
        <taxon>Pseudoalteromonadaceae</taxon>
        <taxon>Pseudoalteromonas</taxon>
    </lineage>
</organism>
<feature type="transmembrane region" description="Helical" evidence="2">
    <location>
        <begin position="12"/>
        <end position="32"/>
    </location>
</feature>
<keyword evidence="2" id="KW-0812">Transmembrane</keyword>
<dbReference type="InterPro" id="IPR036188">
    <property type="entry name" value="FAD/NAD-bd_sf"/>
</dbReference>